<dbReference type="EMBL" id="RWJN01000239">
    <property type="protein sequence ID" value="TCD64387.1"/>
    <property type="molecule type" value="Genomic_DNA"/>
</dbReference>
<dbReference type="OrthoDB" id="412109at2759"/>
<feature type="compositionally biased region" description="Basic and acidic residues" evidence="6">
    <location>
        <begin position="31"/>
        <end position="48"/>
    </location>
</feature>
<feature type="region of interest" description="Disordered" evidence="6">
    <location>
        <begin position="178"/>
        <end position="200"/>
    </location>
</feature>
<comment type="caution">
    <text evidence="7">The sequence shown here is derived from an EMBL/GenBank/DDBJ whole genome shotgun (WGS) entry which is preliminary data.</text>
</comment>
<feature type="compositionally biased region" description="Basic residues" evidence="6">
    <location>
        <begin position="17"/>
        <end position="30"/>
    </location>
</feature>
<evidence type="ECO:0000256" key="3">
    <source>
        <dbReference type="ARBA" id="ARBA00022737"/>
    </source>
</evidence>
<dbReference type="Proteomes" id="UP000292702">
    <property type="component" value="Unassembled WGS sequence"/>
</dbReference>
<evidence type="ECO:0000256" key="6">
    <source>
        <dbReference type="SAM" id="MobiDB-lite"/>
    </source>
</evidence>
<keyword evidence="3" id="KW-0677">Repeat</keyword>
<evidence type="ECO:0000256" key="1">
    <source>
        <dbReference type="ARBA" id="ARBA00004123"/>
    </source>
</evidence>
<comment type="subcellular location">
    <subcellularLocation>
        <location evidence="1">Nucleus</location>
    </subcellularLocation>
</comment>
<evidence type="ECO:0000256" key="2">
    <source>
        <dbReference type="ARBA" id="ARBA00022553"/>
    </source>
</evidence>
<dbReference type="AlphaFoldDB" id="A0A4V2MW02"/>
<dbReference type="PANTHER" id="PTHR15263">
    <property type="entry name" value="I-KAPPA-B-LIKE PROTEIN IKBL"/>
    <property type="match status" value="1"/>
</dbReference>
<evidence type="ECO:0000256" key="5">
    <source>
        <dbReference type="ARBA" id="ARBA00023242"/>
    </source>
</evidence>
<evidence type="ECO:0000313" key="8">
    <source>
        <dbReference type="Proteomes" id="UP000292702"/>
    </source>
</evidence>
<organism evidence="7 8">
    <name type="scientific">Steccherinum ochraceum</name>
    <dbReference type="NCBI Taxonomy" id="92696"/>
    <lineage>
        <taxon>Eukaryota</taxon>
        <taxon>Fungi</taxon>
        <taxon>Dikarya</taxon>
        <taxon>Basidiomycota</taxon>
        <taxon>Agaricomycotina</taxon>
        <taxon>Agaricomycetes</taxon>
        <taxon>Polyporales</taxon>
        <taxon>Steccherinaceae</taxon>
        <taxon>Steccherinum</taxon>
    </lineage>
</organism>
<accession>A0A4V2MW02</accession>
<gene>
    <name evidence="7" type="ORF">EIP91_004134</name>
</gene>
<protein>
    <submittedName>
        <fullName evidence="7">Uncharacterized protein</fullName>
    </submittedName>
</protein>
<name>A0A4V2MW02_9APHY</name>
<evidence type="ECO:0000256" key="4">
    <source>
        <dbReference type="ARBA" id="ARBA00023043"/>
    </source>
</evidence>
<dbReference type="GO" id="GO:0043124">
    <property type="term" value="P:negative regulation of canonical NF-kappaB signal transduction"/>
    <property type="evidence" value="ECO:0007669"/>
    <property type="project" value="InterPro"/>
</dbReference>
<dbReference type="InterPro" id="IPR038753">
    <property type="entry name" value="NFKBIL1"/>
</dbReference>
<keyword evidence="8" id="KW-1185">Reference proteome</keyword>
<keyword evidence="4" id="KW-0040">ANK repeat</keyword>
<keyword evidence="5" id="KW-0539">Nucleus</keyword>
<evidence type="ECO:0000313" key="7">
    <source>
        <dbReference type="EMBL" id="TCD64387.1"/>
    </source>
</evidence>
<proteinExistence type="predicted"/>
<dbReference type="GO" id="GO:0005634">
    <property type="term" value="C:nucleus"/>
    <property type="evidence" value="ECO:0007669"/>
    <property type="project" value="UniProtKB-SubCell"/>
</dbReference>
<dbReference type="PANTHER" id="PTHR15263:SF1">
    <property type="entry name" value="NF-KAPPA-B INHIBITOR-LIKE PROTEIN 1"/>
    <property type="match status" value="1"/>
</dbReference>
<feature type="region of interest" description="Disordered" evidence="6">
    <location>
        <begin position="1"/>
        <end position="72"/>
    </location>
</feature>
<sequence length="335" mass="39237">MGKLRMKRTPEEQARHDFKKAKKAARKAAKHEKIAPESKHSHPPRQEQWDPEYDEPEAGPSASRSHKPDYEAIQAEVEEARFRDKLWGALDDDERLDSVEARLNSFAHVPRRWRSGGMDTMEDDLNIDPQMMEDEMYAEWVRVGIWRKKHAAEHEEHLRKQQEQAARRAREAALAAETRRLERQAEEERKRKRREREVKRQSDARELYEMRWKELLAPVVEEGPARPLRFMDIPWPMFVQDLAVPASSSHFDLDAITANAITSFLLPGARFTQGSQDVNLKKERREKLRETLLRFHPDKFEGRILSRVEERDRIKTKEAVAKVAILLNTLMAAAD</sequence>
<dbReference type="STRING" id="92696.A0A4V2MW02"/>
<reference evidence="7 8" key="1">
    <citation type="submission" date="2018-11" db="EMBL/GenBank/DDBJ databases">
        <title>Genome assembly of Steccherinum ochraceum LE-BIN_3174, the white-rot fungus of the Steccherinaceae family (The Residual Polyporoid clade, Polyporales, Basidiomycota).</title>
        <authorList>
            <person name="Fedorova T.V."/>
            <person name="Glazunova O.A."/>
            <person name="Landesman E.O."/>
            <person name="Moiseenko K.V."/>
            <person name="Psurtseva N.V."/>
            <person name="Savinova O.S."/>
            <person name="Shakhova N.V."/>
            <person name="Tyazhelova T.V."/>
            <person name="Vasina D.V."/>
        </authorList>
    </citation>
    <scope>NUCLEOTIDE SEQUENCE [LARGE SCALE GENOMIC DNA]</scope>
    <source>
        <strain evidence="7 8">LE-BIN_3174</strain>
    </source>
</reference>
<keyword evidence="2" id="KW-0597">Phosphoprotein</keyword>